<dbReference type="Gene3D" id="3.20.20.70">
    <property type="entry name" value="Aldolase class I"/>
    <property type="match status" value="1"/>
</dbReference>
<accession>A0ABU4WPE7</accession>
<keyword evidence="4" id="KW-1185">Reference proteome</keyword>
<evidence type="ECO:0000313" key="3">
    <source>
        <dbReference type="EMBL" id="MDX8418443.1"/>
    </source>
</evidence>
<organism evidence="3 4">
    <name type="scientific">Absicoccus intestinalis</name>
    <dbReference type="NCBI Taxonomy" id="2926319"/>
    <lineage>
        <taxon>Bacteria</taxon>
        <taxon>Bacillati</taxon>
        <taxon>Bacillota</taxon>
        <taxon>Erysipelotrichia</taxon>
        <taxon>Erysipelotrichales</taxon>
        <taxon>Erysipelotrichaceae</taxon>
        <taxon>Absicoccus</taxon>
    </lineage>
</organism>
<keyword evidence="1" id="KW-0479">Metal-binding</keyword>
<dbReference type="Pfam" id="PF00834">
    <property type="entry name" value="Ribul_P_3_epim"/>
    <property type="match status" value="1"/>
</dbReference>
<protein>
    <submittedName>
        <fullName evidence="3">Ribulose-phosphate 3-epimerase</fullName>
    </submittedName>
</protein>
<dbReference type="RefSeq" id="WP_320326684.1">
    <property type="nucleotide sequence ID" value="NZ_JALBUS010000030.1"/>
</dbReference>
<sequence>MKEVKISPSIMCCKVEEFKPYLDLFAKVKLDSIHFDVMDGHFVDNVMLGVTTYNDVKRLSDLPVDMHFMCTNPEKFIDMYHIMAGDKISFHPETTYQPYKLLQSIHEHGCSAGLVLNPGTPLGYLEECIDLIDYVTLMTVNPGFAGQKMVPSALEKIERTRKLLDENGKENADIVVDGNTTMVNAKAMRQAGANVFVVGTSSIITGLDSFEENYHKYKTELEVVDS</sequence>
<dbReference type="PROSITE" id="PS01086">
    <property type="entry name" value="RIBUL_P_3_EPIMER_2"/>
    <property type="match status" value="1"/>
</dbReference>
<dbReference type="SUPFAM" id="SSF51366">
    <property type="entry name" value="Ribulose-phoshate binding barrel"/>
    <property type="match status" value="1"/>
</dbReference>
<dbReference type="InterPro" id="IPR011060">
    <property type="entry name" value="RibuloseP-bd_barrel"/>
</dbReference>
<gene>
    <name evidence="3" type="ORF">MOZ64_11415</name>
</gene>
<dbReference type="EMBL" id="JALBUS010000030">
    <property type="protein sequence ID" value="MDX8418443.1"/>
    <property type="molecule type" value="Genomic_DNA"/>
</dbReference>
<proteinExistence type="predicted"/>
<evidence type="ECO:0000256" key="1">
    <source>
        <dbReference type="ARBA" id="ARBA00022723"/>
    </source>
</evidence>
<dbReference type="PANTHER" id="PTHR11749">
    <property type="entry name" value="RIBULOSE-5-PHOSPHATE-3-EPIMERASE"/>
    <property type="match status" value="1"/>
</dbReference>
<dbReference type="InterPro" id="IPR013785">
    <property type="entry name" value="Aldolase_TIM"/>
</dbReference>
<comment type="caution">
    <text evidence="3">The sequence shown here is derived from an EMBL/GenBank/DDBJ whole genome shotgun (WGS) entry which is preliminary data.</text>
</comment>
<dbReference type="CDD" id="cd00429">
    <property type="entry name" value="RPE"/>
    <property type="match status" value="1"/>
</dbReference>
<reference evidence="3 4" key="1">
    <citation type="submission" date="2022-03" db="EMBL/GenBank/DDBJ databases">
        <title>Novel taxa within the pig intestine.</title>
        <authorList>
            <person name="Wylensek D."/>
            <person name="Bishof K."/>
            <person name="Afrizal A."/>
            <person name="Clavel T."/>
        </authorList>
    </citation>
    <scope>NUCLEOTIDE SEQUENCE [LARGE SCALE GENOMIC DNA]</scope>
    <source>
        <strain evidence="3 4">Cla-KB-P134</strain>
    </source>
</reference>
<evidence type="ECO:0000313" key="4">
    <source>
        <dbReference type="Proteomes" id="UP001285244"/>
    </source>
</evidence>
<name>A0ABU4WPE7_9FIRM</name>
<dbReference type="NCBIfam" id="NF004076">
    <property type="entry name" value="PRK05581.1-4"/>
    <property type="match status" value="1"/>
</dbReference>
<evidence type="ECO:0000256" key="2">
    <source>
        <dbReference type="ARBA" id="ARBA00023235"/>
    </source>
</evidence>
<dbReference type="InterPro" id="IPR000056">
    <property type="entry name" value="Ribul_P_3_epim-like"/>
</dbReference>
<keyword evidence="2" id="KW-0413">Isomerase</keyword>
<dbReference type="Proteomes" id="UP001285244">
    <property type="component" value="Unassembled WGS sequence"/>
</dbReference>